<keyword evidence="5" id="KW-1185">Reference proteome</keyword>
<evidence type="ECO:0000313" key="4">
    <source>
        <dbReference type="EMBL" id="PON46477.1"/>
    </source>
</evidence>
<gene>
    <name evidence="4" type="ORF">PanWU01x14_251230</name>
</gene>
<reference evidence="5" key="1">
    <citation type="submission" date="2016-06" db="EMBL/GenBank/DDBJ databases">
        <title>Parallel loss of symbiosis genes in relatives of nitrogen-fixing non-legume Parasponia.</title>
        <authorList>
            <person name="Van Velzen R."/>
            <person name="Holmer R."/>
            <person name="Bu F."/>
            <person name="Rutten L."/>
            <person name="Van Zeijl A."/>
            <person name="Liu W."/>
            <person name="Santuari L."/>
            <person name="Cao Q."/>
            <person name="Sharma T."/>
            <person name="Shen D."/>
            <person name="Roswanjaya Y."/>
            <person name="Wardhani T."/>
            <person name="Kalhor M.S."/>
            <person name="Jansen J."/>
            <person name="Van den Hoogen J."/>
            <person name="Gungor B."/>
            <person name="Hartog M."/>
            <person name="Hontelez J."/>
            <person name="Verver J."/>
            <person name="Yang W.-C."/>
            <person name="Schijlen E."/>
            <person name="Repin R."/>
            <person name="Schilthuizen M."/>
            <person name="Schranz E."/>
            <person name="Heidstra R."/>
            <person name="Miyata K."/>
            <person name="Fedorova E."/>
            <person name="Kohlen W."/>
            <person name="Bisseling T."/>
            <person name="Smit S."/>
            <person name="Geurts R."/>
        </authorList>
    </citation>
    <scope>NUCLEOTIDE SEQUENCE [LARGE SCALE GENOMIC DNA]</scope>
    <source>
        <strain evidence="5">cv. WU1-14</strain>
    </source>
</reference>
<comment type="similarity">
    <text evidence="1">Belongs to the PPR family. P subfamily.</text>
</comment>
<dbReference type="OrthoDB" id="429961at2759"/>
<dbReference type="PANTHER" id="PTHR45717">
    <property type="entry name" value="OS12G0527900 PROTEIN"/>
    <property type="match status" value="1"/>
</dbReference>
<dbReference type="AlphaFoldDB" id="A0A2P5BCF0"/>
<dbReference type="GO" id="GO:0003729">
    <property type="term" value="F:mRNA binding"/>
    <property type="evidence" value="ECO:0007669"/>
    <property type="project" value="UniProtKB-ARBA"/>
</dbReference>
<feature type="repeat" description="PPR" evidence="3">
    <location>
        <begin position="174"/>
        <end position="208"/>
    </location>
</feature>
<accession>A0A2P5BCF0</accession>
<dbReference type="NCBIfam" id="TIGR00756">
    <property type="entry name" value="PPR"/>
    <property type="match status" value="1"/>
</dbReference>
<organism evidence="4 5">
    <name type="scientific">Parasponia andersonii</name>
    <name type="common">Sponia andersonii</name>
    <dbReference type="NCBI Taxonomy" id="3476"/>
    <lineage>
        <taxon>Eukaryota</taxon>
        <taxon>Viridiplantae</taxon>
        <taxon>Streptophyta</taxon>
        <taxon>Embryophyta</taxon>
        <taxon>Tracheophyta</taxon>
        <taxon>Spermatophyta</taxon>
        <taxon>Magnoliopsida</taxon>
        <taxon>eudicotyledons</taxon>
        <taxon>Gunneridae</taxon>
        <taxon>Pentapetalae</taxon>
        <taxon>rosids</taxon>
        <taxon>fabids</taxon>
        <taxon>Rosales</taxon>
        <taxon>Cannabaceae</taxon>
        <taxon>Parasponia</taxon>
    </lineage>
</organism>
<keyword evidence="2" id="KW-0677">Repeat</keyword>
<dbReference type="PROSITE" id="PS51375">
    <property type="entry name" value="PPR"/>
    <property type="match status" value="2"/>
</dbReference>
<name>A0A2P5BCF0_PARAD</name>
<dbReference type="InterPro" id="IPR011990">
    <property type="entry name" value="TPR-like_helical_dom_sf"/>
</dbReference>
<evidence type="ECO:0000313" key="5">
    <source>
        <dbReference type="Proteomes" id="UP000237105"/>
    </source>
</evidence>
<dbReference type="PANTHER" id="PTHR45717:SF7">
    <property type="entry name" value="PENTACOTRIPEPTIDE-REPEAT REGION OF PRORP DOMAIN-CONTAINING PROTEIN"/>
    <property type="match status" value="1"/>
</dbReference>
<dbReference type="SUPFAM" id="SSF48452">
    <property type="entry name" value="TPR-like"/>
    <property type="match status" value="1"/>
</dbReference>
<evidence type="ECO:0000256" key="1">
    <source>
        <dbReference type="ARBA" id="ARBA00007626"/>
    </source>
</evidence>
<evidence type="ECO:0000256" key="2">
    <source>
        <dbReference type="ARBA" id="ARBA00022737"/>
    </source>
</evidence>
<dbReference type="GO" id="GO:0005739">
    <property type="term" value="C:mitochondrion"/>
    <property type="evidence" value="ECO:0007669"/>
    <property type="project" value="TreeGrafter"/>
</dbReference>
<protein>
    <submittedName>
        <fullName evidence="4">Tetratricopeptide-like helical domain containing protein</fullName>
    </submittedName>
</protein>
<dbReference type="Proteomes" id="UP000237105">
    <property type="component" value="Unassembled WGS sequence"/>
</dbReference>
<sequence>MASFIFTIIKRYGSLTVNRFAVRPFCTESPTGNRRRSRKNLFSRISPLGLPSISVVPVLDQWVQEGRSVPPQDLRTIVRELRSRRRYKHALEVSEWMSSKGRCTFTPADYAVQLDLIGKVSGLDSAESYFNSLSDEVKIHKLYGALLNCYVREGLIDKSLSHMQKMKELGFASSPLSYNDIMCLYTQSGLLDKIPDVMTEMKKDGVKPDKFSYRVCINSYGLRSDLNRMEKVLEEMESQSHISLDWSTYSMVANFYIKAGAREKALIFLKKCEELVDGDALGYNHLISLHASLGHKDQMIRLWGLQRARCKKQINRDYITMLGLLVKLGEFEEAEVLLKGWESSHQFYDFRVPNILLLGYCGKGLIEKAEAMLRNIVERGRTPTPNSWAIIAAGYLNRQNMETAFECMKEALAVQAENKLWRPKAQVMSAILGWLADNGDIEDVKAFVSSLRTVIPVNRDMYHALIKAHIRVEKEVNWVLESMKNDYIDVNEETEKILSSRHESKTDMT</sequence>
<comment type="caution">
    <text evidence="4">The sequence shown here is derived from an EMBL/GenBank/DDBJ whole genome shotgun (WGS) entry which is preliminary data.</text>
</comment>
<dbReference type="Pfam" id="PF13041">
    <property type="entry name" value="PPR_2"/>
    <property type="match status" value="1"/>
</dbReference>
<dbReference type="EMBL" id="JXTB01000310">
    <property type="protein sequence ID" value="PON46477.1"/>
    <property type="molecule type" value="Genomic_DNA"/>
</dbReference>
<feature type="repeat" description="PPR" evidence="3">
    <location>
        <begin position="349"/>
        <end position="383"/>
    </location>
</feature>
<dbReference type="Pfam" id="PF01535">
    <property type="entry name" value="PPR"/>
    <property type="match status" value="3"/>
</dbReference>
<evidence type="ECO:0000256" key="3">
    <source>
        <dbReference type="PROSITE-ProRule" id="PRU00708"/>
    </source>
</evidence>
<proteinExistence type="inferred from homology"/>
<dbReference type="Gene3D" id="1.25.40.10">
    <property type="entry name" value="Tetratricopeptide repeat domain"/>
    <property type="match status" value="3"/>
</dbReference>
<dbReference type="InterPro" id="IPR002885">
    <property type="entry name" value="PPR_rpt"/>
</dbReference>